<dbReference type="InterPro" id="IPR050153">
    <property type="entry name" value="Metal_Ion_Import_ABC"/>
</dbReference>
<proteinExistence type="inferred from homology"/>
<evidence type="ECO:0000313" key="7">
    <source>
        <dbReference type="Proteomes" id="UP000635902"/>
    </source>
</evidence>
<dbReference type="Pfam" id="PF00005">
    <property type="entry name" value="ABC_tran"/>
    <property type="match status" value="1"/>
</dbReference>
<dbReference type="InterPro" id="IPR003593">
    <property type="entry name" value="AAA+_ATPase"/>
</dbReference>
<dbReference type="PANTHER" id="PTHR42734">
    <property type="entry name" value="METAL TRANSPORT SYSTEM ATP-BINDING PROTEIN TM_0124-RELATED"/>
    <property type="match status" value="1"/>
</dbReference>
<evidence type="ECO:0000313" key="6">
    <source>
        <dbReference type="EMBL" id="MBF4553135.1"/>
    </source>
</evidence>
<dbReference type="SMART" id="SM00382">
    <property type="entry name" value="AAA"/>
    <property type="match status" value="1"/>
</dbReference>
<accession>A0ABR9ZI73</accession>
<dbReference type="RefSeq" id="WP_194555971.1">
    <property type="nucleotide sequence ID" value="NZ_JADKMY010000001.1"/>
</dbReference>
<gene>
    <name evidence="6" type="ORF">IRY30_03425</name>
</gene>
<dbReference type="EMBL" id="JADKMY010000001">
    <property type="protein sequence ID" value="MBF4553135.1"/>
    <property type="molecule type" value="Genomic_DNA"/>
</dbReference>
<keyword evidence="7" id="KW-1185">Reference proteome</keyword>
<dbReference type="InterPro" id="IPR003439">
    <property type="entry name" value="ABC_transporter-like_ATP-bd"/>
</dbReference>
<reference evidence="6 7" key="1">
    <citation type="submission" date="2020-10" db="EMBL/GenBank/DDBJ databases">
        <title>Novel species in genus Corynebacterium.</title>
        <authorList>
            <person name="Zhang G."/>
        </authorList>
    </citation>
    <scope>NUCLEOTIDE SEQUENCE [LARGE SCALE GENOMIC DNA]</scope>
    <source>
        <strain evidence="6 7">DSM 45110</strain>
    </source>
</reference>
<evidence type="ECO:0000256" key="4">
    <source>
        <dbReference type="ARBA" id="ARBA00022840"/>
    </source>
</evidence>
<dbReference type="PROSITE" id="PS50893">
    <property type="entry name" value="ABC_TRANSPORTER_2"/>
    <property type="match status" value="1"/>
</dbReference>
<dbReference type="SUPFAM" id="SSF52540">
    <property type="entry name" value="P-loop containing nucleoside triphosphate hydrolases"/>
    <property type="match status" value="1"/>
</dbReference>
<dbReference type="PANTHER" id="PTHR42734:SF5">
    <property type="entry name" value="IRON TRANSPORT SYSTEM ATP-BINDING PROTEIN HI_0361-RELATED"/>
    <property type="match status" value="1"/>
</dbReference>
<comment type="similarity">
    <text evidence="1">Belongs to the ABC transporter superfamily.</text>
</comment>
<dbReference type="InterPro" id="IPR027417">
    <property type="entry name" value="P-loop_NTPase"/>
</dbReference>
<organism evidence="6 7">
    <name type="scientific">Corynebacterium suicordis DSM 45110</name>
    <dbReference type="NCBI Taxonomy" id="1121369"/>
    <lineage>
        <taxon>Bacteria</taxon>
        <taxon>Bacillati</taxon>
        <taxon>Actinomycetota</taxon>
        <taxon>Actinomycetes</taxon>
        <taxon>Mycobacteriales</taxon>
        <taxon>Corynebacteriaceae</taxon>
        <taxon>Corynebacterium</taxon>
    </lineage>
</organism>
<evidence type="ECO:0000256" key="3">
    <source>
        <dbReference type="ARBA" id="ARBA00022741"/>
    </source>
</evidence>
<keyword evidence="4 6" id="KW-0067">ATP-binding</keyword>
<feature type="domain" description="ABC transporter" evidence="5">
    <location>
        <begin position="10"/>
        <end position="240"/>
    </location>
</feature>
<name>A0ABR9ZI73_9CORY</name>
<dbReference type="Proteomes" id="UP000635902">
    <property type="component" value="Unassembled WGS sequence"/>
</dbReference>
<evidence type="ECO:0000256" key="1">
    <source>
        <dbReference type="ARBA" id="ARBA00005417"/>
    </source>
</evidence>
<keyword evidence="2" id="KW-0813">Transport</keyword>
<keyword evidence="3" id="KW-0547">Nucleotide-binding</keyword>
<dbReference type="Gene3D" id="3.40.50.300">
    <property type="entry name" value="P-loop containing nucleotide triphosphate hydrolases"/>
    <property type="match status" value="1"/>
</dbReference>
<comment type="caution">
    <text evidence="6">The sequence shown here is derived from an EMBL/GenBank/DDBJ whole genome shotgun (WGS) entry which is preliminary data.</text>
</comment>
<protein>
    <submittedName>
        <fullName evidence="6">Metal ABC transporter ATP-binding protein</fullName>
    </submittedName>
</protein>
<dbReference type="GO" id="GO:0005524">
    <property type="term" value="F:ATP binding"/>
    <property type="evidence" value="ECO:0007669"/>
    <property type="project" value="UniProtKB-KW"/>
</dbReference>
<dbReference type="CDD" id="cd03235">
    <property type="entry name" value="ABC_Metallic_Cations"/>
    <property type="match status" value="1"/>
</dbReference>
<evidence type="ECO:0000256" key="2">
    <source>
        <dbReference type="ARBA" id="ARBA00022448"/>
    </source>
</evidence>
<evidence type="ECO:0000259" key="5">
    <source>
        <dbReference type="PROSITE" id="PS50893"/>
    </source>
</evidence>
<sequence length="245" mass="26418">MSKQSPTEAMAAVSLSVNYGHVHALDNVSITLTHGRIRALIGTNGSGKSTLFKALMGLEKPSSGTIRSAHSEPGAIAYVPQSEAVDWNFPLNVRDVVSSGRRASKHGQFFRRLDSSDKRIVSTALERTELTEFQHRQIGQLSGGQKKRAFIARGLAQQARVMLLDEPFAGVDTKNQTQITALLRDLAAHGTALLVSTHDLDRLGELTDDVTLLGRRVIAEGSVDEVLRPENLRAAFGGGLEAGAR</sequence>
<dbReference type="InterPro" id="IPR017871">
    <property type="entry name" value="ABC_transporter-like_CS"/>
</dbReference>
<dbReference type="PROSITE" id="PS00211">
    <property type="entry name" value="ABC_TRANSPORTER_1"/>
    <property type="match status" value="1"/>
</dbReference>